<accession>A0ABT8GDN3</accession>
<protein>
    <submittedName>
        <fullName evidence="1">Uncharacterized protein</fullName>
    </submittedName>
</protein>
<gene>
    <name evidence="1" type="ORF">QQX02_01210</name>
</gene>
<comment type="caution">
    <text evidence="1">The sequence shown here is derived from an EMBL/GenBank/DDBJ whole genome shotgun (WGS) entry which is preliminary data.</text>
</comment>
<dbReference type="Proteomes" id="UP001172708">
    <property type="component" value="Unassembled WGS sequence"/>
</dbReference>
<name>A0ABT8GDN3_9MICO</name>
<dbReference type="RefSeq" id="WP_301140703.1">
    <property type="nucleotide sequence ID" value="NZ_JAUHQA010000001.1"/>
</dbReference>
<evidence type="ECO:0000313" key="1">
    <source>
        <dbReference type="EMBL" id="MDN4479542.1"/>
    </source>
</evidence>
<evidence type="ECO:0000313" key="2">
    <source>
        <dbReference type="Proteomes" id="UP001172708"/>
    </source>
</evidence>
<organism evidence="1 2">
    <name type="scientific">Demequina muriae</name>
    <dbReference type="NCBI Taxonomy" id="3051664"/>
    <lineage>
        <taxon>Bacteria</taxon>
        <taxon>Bacillati</taxon>
        <taxon>Actinomycetota</taxon>
        <taxon>Actinomycetes</taxon>
        <taxon>Micrococcales</taxon>
        <taxon>Demequinaceae</taxon>
        <taxon>Demequina</taxon>
    </lineage>
</organism>
<dbReference type="EMBL" id="JAUHQA010000001">
    <property type="protein sequence ID" value="MDN4479542.1"/>
    <property type="molecule type" value="Genomic_DNA"/>
</dbReference>
<sequence length="76" mass="8833">MTDTTPSEEFVRGQEAERERFAEYLAHFEAGSRRMADEAESEQSRVYQTTIANSMSAMRRAIKGGFHWQDGWRSQQ</sequence>
<keyword evidence="2" id="KW-1185">Reference proteome</keyword>
<proteinExistence type="predicted"/>
<reference evidence="1" key="1">
    <citation type="submission" date="2023-06" db="EMBL/GenBank/DDBJ databases">
        <title>Egi l300058.</title>
        <authorList>
            <person name="Gao L."/>
            <person name="Fang B.-Z."/>
            <person name="Li W.-J."/>
        </authorList>
    </citation>
    <scope>NUCLEOTIDE SEQUENCE</scope>
    <source>
        <strain evidence="1">EGI L300058</strain>
    </source>
</reference>